<dbReference type="Pfam" id="PF09938">
    <property type="entry name" value="DUF2170"/>
    <property type="match status" value="1"/>
</dbReference>
<evidence type="ECO:0000313" key="1">
    <source>
        <dbReference type="EMBL" id="MFC6671114.1"/>
    </source>
</evidence>
<dbReference type="EMBL" id="JBHSWE010000001">
    <property type="protein sequence ID" value="MFC6671114.1"/>
    <property type="molecule type" value="Genomic_DNA"/>
</dbReference>
<dbReference type="Proteomes" id="UP001596422">
    <property type="component" value="Unassembled WGS sequence"/>
</dbReference>
<accession>A0ABW2A1I3</accession>
<sequence length="130" mass="14336">MPWSLHDLYSLLESQEDLTASKENDTILISNDDGIDAFVTVSGEQILVEALLCPLSRVSDRATFNDLILRTHKNMFPLTTIGITGIGTEEFYVAFGALSAESGPDAILIEIGTLFLNIEGMLEFYQEYLG</sequence>
<protein>
    <submittedName>
        <fullName evidence="1">DUF2170 family protein</fullName>
    </submittedName>
</protein>
<name>A0ABW2A1I3_9GAMM</name>
<organism evidence="1 2">
    <name type="scientific">Marinobacterium aestuariivivens</name>
    <dbReference type="NCBI Taxonomy" id="1698799"/>
    <lineage>
        <taxon>Bacteria</taxon>
        <taxon>Pseudomonadati</taxon>
        <taxon>Pseudomonadota</taxon>
        <taxon>Gammaproteobacteria</taxon>
        <taxon>Oceanospirillales</taxon>
        <taxon>Oceanospirillaceae</taxon>
        <taxon>Marinobacterium</taxon>
    </lineage>
</organism>
<reference evidence="2" key="1">
    <citation type="journal article" date="2019" name="Int. J. Syst. Evol. Microbiol.">
        <title>The Global Catalogue of Microorganisms (GCM) 10K type strain sequencing project: providing services to taxonomists for standard genome sequencing and annotation.</title>
        <authorList>
            <consortium name="The Broad Institute Genomics Platform"/>
            <consortium name="The Broad Institute Genome Sequencing Center for Infectious Disease"/>
            <person name="Wu L."/>
            <person name="Ma J."/>
        </authorList>
    </citation>
    <scope>NUCLEOTIDE SEQUENCE [LARGE SCALE GENOMIC DNA]</scope>
    <source>
        <strain evidence="2">NBRC 111756</strain>
    </source>
</reference>
<dbReference type="InterPro" id="IPR019231">
    <property type="entry name" value="DUF2170"/>
</dbReference>
<dbReference type="RefSeq" id="WP_379909624.1">
    <property type="nucleotide sequence ID" value="NZ_JBHSWE010000001.1"/>
</dbReference>
<comment type="caution">
    <text evidence="1">The sequence shown here is derived from an EMBL/GenBank/DDBJ whole genome shotgun (WGS) entry which is preliminary data.</text>
</comment>
<proteinExistence type="predicted"/>
<gene>
    <name evidence="1" type="ORF">ACFQDL_14350</name>
</gene>
<evidence type="ECO:0000313" key="2">
    <source>
        <dbReference type="Proteomes" id="UP001596422"/>
    </source>
</evidence>
<keyword evidence="2" id="KW-1185">Reference proteome</keyword>